<dbReference type="EMBL" id="JAJLJH010000004">
    <property type="protein sequence ID" value="MCK9687171.1"/>
    <property type="molecule type" value="Genomic_DNA"/>
</dbReference>
<evidence type="ECO:0000313" key="2">
    <source>
        <dbReference type="EMBL" id="MCK9687171.1"/>
    </source>
</evidence>
<sequence>MHTPPPDEFFLAWIRGWALTREVAPPVAHADGFHIAVGLPKQAARYVFPSPSPAIADLGGSITQPWVYIKACASSEQLRALLPDRWRIDDLHYLMNCDATPFPHGGELPAGYRMEVEDAMAGAGRGHVRVVAPDGTLAAAGHVALGERLATYDRIVTEPAHQRRGLGRAVMCRLQALARAHGRSEGVLVATEQGRALYEALGWRLHSPWAGAVIPGPDTDA</sequence>
<gene>
    <name evidence="2" type="ORF">LPC04_15790</name>
</gene>
<comment type="caution">
    <text evidence="2">The sequence shown here is derived from an EMBL/GenBank/DDBJ whole genome shotgun (WGS) entry which is preliminary data.</text>
</comment>
<dbReference type="RefSeq" id="WP_275683216.1">
    <property type="nucleotide sequence ID" value="NZ_JAJLJH010000004.1"/>
</dbReference>
<organism evidence="2 3">
    <name type="scientific">Scleromatobacter humisilvae</name>
    <dbReference type="NCBI Taxonomy" id="2897159"/>
    <lineage>
        <taxon>Bacteria</taxon>
        <taxon>Pseudomonadati</taxon>
        <taxon>Pseudomonadota</taxon>
        <taxon>Betaproteobacteria</taxon>
        <taxon>Burkholderiales</taxon>
        <taxon>Sphaerotilaceae</taxon>
        <taxon>Scleromatobacter</taxon>
    </lineage>
</organism>
<dbReference type="GO" id="GO:0016747">
    <property type="term" value="F:acyltransferase activity, transferring groups other than amino-acyl groups"/>
    <property type="evidence" value="ECO:0007669"/>
    <property type="project" value="InterPro"/>
</dbReference>
<evidence type="ECO:0000313" key="3">
    <source>
        <dbReference type="Proteomes" id="UP001139353"/>
    </source>
</evidence>
<dbReference type="InterPro" id="IPR000182">
    <property type="entry name" value="GNAT_dom"/>
</dbReference>
<evidence type="ECO:0000259" key="1">
    <source>
        <dbReference type="PROSITE" id="PS51186"/>
    </source>
</evidence>
<dbReference type="AlphaFoldDB" id="A0A9X1YRD3"/>
<dbReference type="Gene3D" id="3.40.630.30">
    <property type="match status" value="1"/>
</dbReference>
<name>A0A9X1YRD3_9BURK</name>
<dbReference type="SUPFAM" id="SSF55729">
    <property type="entry name" value="Acyl-CoA N-acyltransferases (Nat)"/>
    <property type="match status" value="1"/>
</dbReference>
<dbReference type="PROSITE" id="PS51186">
    <property type="entry name" value="GNAT"/>
    <property type="match status" value="1"/>
</dbReference>
<dbReference type="CDD" id="cd04301">
    <property type="entry name" value="NAT_SF"/>
    <property type="match status" value="1"/>
</dbReference>
<dbReference type="Pfam" id="PF13508">
    <property type="entry name" value="Acetyltransf_7"/>
    <property type="match status" value="1"/>
</dbReference>
<feature type="domain" description="N-acetyltransferase" evidence="1">
    <location>
        <begin position="76"/>
        <end position="221"/>
    </location>
</feature>
<protein>
    <submittedName>
        <fullName evidence="2">GNAT family N-acetyltransferase</fullName>
    </submittedName>
</protein>
<dbReference type="Proteomes" id="UP001139353">
    <property type="component" value="Unassembled WGS sequence"/>
</dbReference>
<proteinExistence type="predicted"/>
<accession>A0A9X1YRD3</accession>
<keyword evidence="3" id="KW-1185">Reference proteome</keyword>
<dbReference type="InterPro" id="IPR016181">
    <property type="entry name" value="Acyl_CoA_acyltransferase"/>
</dbReference>
<reference evidence="2" key="1">
    <citation type="submission" date="2021-11" db="EMBL/GenBank/DDBJ databases">
        <title>BS-T2-15 a new species belonging to the Comamonadaceae family isolated from the soil of a French oak forest.</title>
        <authorList>
            <person name="Mieszkin S."/>
            <person name="Alain K."/>
        </authorList>
    </citation>
    <scope>NUCLEOTIDE SEQUENCE</scope>
    <source>
        <strain evidence="2">BS-T2-15</strain>
    </source>
</reference>